<dbReference type="AlphaFoldDB" id="A0A6N9TPC2"/>
<accession>A0A6N9TPC2</accession>
<evidence type="ECO:0000313" key="2">
    <source>
        <dbReference type="EMBL" id="NDY43121.1"/>
    </source>
</evidence>
<evidence type="ECO:0000313" key="3">
    <source>
        <dbReference type="Proteomes" id="UP000469346"/>
    </source>
</evidence>
<dbReference type="InterPro" id="IPR029063">
    <property type="entry name" value="SAM-dependent_MTases_sf"/>
</dbReference>
<sequence length="224" mass="23923">MAARVRVPEGREVDAGALDLFARAAALGAPMAAFRVRRILGGALRPGARLLDVGTGPGTIPLRLARACPGLAAVGLDVSLGMLGRARRFRRRAGAALDLVAADAARLPFRDGTLDVVISLFALHHLDRVDTLLAEADRVLRPGGVFLLIDFRRDMPGVCFRLADAAWRAAFWWGPGRSGFADSVRSAWTPGEAAEAIAAAELEGYEVHANSMELWIHRNLGGAR</sequence>
<organism evidence="2 3">
    <name type="scientific">Dissulfurirhabdus thermomarina</name>
    <dbReference type="NCBI Taxonomy" id="1765737"/>
    <lineage>
        <taxon>Bacteria</taxon>
        <taxon>Deltaproteobacteria</taxon>
        <taxon>Dissulfurirhabdaceae</taxon>
        <taxon>Dissulfurirhabdus</taxon>
    </lineage>
</organism>
<dbReference type="Pfam" id="PF08241">
    <property type="entry name" value="Methyltransf_11"/>
    <property type="match status" value="1"/>
</dbReference>
<protein>
    <submittedName>
        <fullName evidence="2">Methyltransferase domain-containing protein</fullName>
    </submittedName>
</protein>
<name>A0A6N9TPC2_DISTH</name>
<dbReference type="RefSeq" id="WP_163299237.1">
    <property type="nucleotide sequence ID" value="NZ_JAAGRR010000122.1"/>
</dbReference>
<dbReference type="PANTHER" id="PTHR43591">
    <property type="entry name" value="METHYLTRANSFERASE"/>
    <property type="match status" value="1"/>
</dbReference>
<keyword evidence="3" id="KW-1185">Reference proteome</keyword>
<feature type="domain" description="Methyltransferase type 11" evidence="1">
    <location>
        <begin position="51"/>
        <end position="147"/>
    </location>
</feature>
<proteinExistence type="predicted"/>
<evidence type="ECO:0000259" key="1">
    <source>
        <dbReference type="Pfam" id="PF08241"/>
    </source>
</evidence>
<dbReference type="CDD" id="cd02440">
    <property type="entry name" value="AdoMet_MTases"/>
    <property type="match status" value="1"/>
</dbReference>
<dbReference type="EMBL" id="JAAGRR010000122">
    <property type="protein sequence ID" value="NDY43121.1"/>
    <property type="molecule type" value="Genomic_DNA"/>
</dbReference>
<gene>
    <name evidence="2" type="ORF">G3N55_09745</name>
</gene>
<dbReference type="GO" id="GO:0008757">
    <property type="term" value="F:S-adenosylmethionine-dependent methyltransferase activity"/>
    <property type="evidence" value="ECO:0007669"/>
    <property type="project" value="InterPro"/>
</dbReference>
<dbReference type="SUPFAM" id="SSF53335">
    <property type="entry name" value="S-adenosyl-L-methionine-dependent methyltransferases"/>
    <property type="match status" value="1"/>
</dbReference>
<dbReference type="InterPro" id="IPR013216">
    <property type="entry name" value="Methyltransf_11"/>
</dbReference>
<keyword evidence="2" id="KW-0808">Transferase</keyword>
<dbReference type="GO" id="GO:0032259">
    <property type="term" value="P:methylation"/>
    <property type="evidence" value="ECO:0007669"/>
    <property type="project" value="UniProtKB-KW"/>
</dbReference>
<dbReference type="Proteomes" id="UP000469346">
    <property type="component" value="Unassembled WGS sequence"/>
</dbReference>
<keyword evidence="2" id="KW-0489">Methyltransferase</keyword>
<comment type="caution">
    <text evidence="2">The sequence shown here is derived from an EMBL/GenBank/DDBJ whole genome shotgun (WGS) entry which is preliminary data.</text>
</comment>
<dbReference type="Gene3D" id="3.40.50.150">
    <property type="entry name" value="Vaccinia Virus protein VP39"/>
    <property type="match status" value="1"/>
</dbReference>
<reference evidence="2 3" key="1">
    <citation type="submission" date="2020-02" db="EMBL/GenBank/DDBJ databases">
        <title>Comparative genomics of sulfur disproportionating microorganisms.</title>
        <authorList>
            <person name="Ward L.M."/>
            <person name="Bertran E."/>
            <person name="Johnston D.T."/>
        </authorList>
    </citation>
    <scope>NUCLEOTIDE SEQUENCE [LARGE SCALE GENOMIC DNA]</scope>
    <source>
        <strain evidence="2 3">DSM 100025</strain>
    </source>
</reference>